<evidence type="ECO:0000256" key="3">
    <source>
        <dbReference type="SAM" id="MobiDB-lite"/>
    </source>
</evidence>
<feature type="region of interest" description="Disordered" evidence="3">
    <location>
        <begin position="388"/>
        <end position="411"/>
    </location>
</feature>
<organism evidence="5 6">
    <name type="scientific">Cordyceps javanica</name>
    <dbReference type="NCBI Taxonomy" id="43265"/>
    <lineage>
        <taxon>Eukaryota</taxon>
        <taxon>Fungi</taxon>
        <taxon>Dikarya</taxon>
        <taxon>Ascomycota</taxon>
        <taxon>Pezizomycotina</taxon>
        <taxon>Sordariomycetes</taxon>
        <taxon>Hypocreomycetidae</taxon>
        <taxon>Hypocreales</taxon>
        <taxon>Cordycipitaceae</taxon>
        <taxon>Cordyceps</taxon>
    </lineage>
</organism>
<reference evidence="5 6" key="1">
    <citation type="journal article" date="2019" name="Appl. Microbiol. Biotechnol.">
        <title>Genome sequence of Isaria javanica and comparative genome analysis insights into family S53 peptidase evolution in fungal entomopathogens.</title>
        <authorList>
            <person name="Lin R."/>
            <person name="Zhang X."/>
            <person name="Xin B."/>
            <person name="Zou M."/>
            <person name="Gao Y."/>
            <person name="Qin F."/>
            <person name="Hu Q."/>
            <person name="Xie B."/>
            <person name="Cheng X."/>
        </authorList>
    </citation>
    <scope>NUCLEOTIDE SEQUENCE [LARGE SCALE GENOMIC DNA]</scope>
    <source>
        <strain evidence="5 6">IJ1G</strain>
    </source>
</reference>
<protein>
    <recommendedName>
        <fullName evidence="2">COP9 signalosome complex subunit 6</fullName>
    </recommendedName>
</protein>
<accession>A0A545UUL8</accession>
<proteinExistence type="inferred from homology"/>
<feature type="region of interest" description="Disordered" evidence="3">
    <location>
        <begin position="165"/>
        <end position="184"/>
    </location>
</feature>
<dbReference type="GO" id="GO:0008237">
    <property type="term" value="F:metallopeptidase activity"/>
    <property type="evidence" value="ECO:0007669"/>
    <property type="project" value="InterPro"/>
</dbReference>
<comment type="subcellular location">
    <subcellularLocation>
        <location evidence="2">Cytoplasm</location>
    </subcellularLocation>
    <subcellularLocation>
        <location evidence="2">Nucleus</location>
    </subcellularLocation>
</comment>
<evidence type="ECO:0000256" key="2">
    <source>
        <dbReference type="RuleBase" id="RU367006"/>
    </source>
</evidence>
<name>A0A545UUL8_9HYPO</name>
<dbReference type="InterPro" id="IPR000555">
    <property type="entry name" value="JAMM/MPN+_dom"/>
</dbReference>
<sequence>MEADSPNPLLSSQKSSQLHAVLHPLVLLTISDYITRHTLREQSIPIIGALLGQQNGREITIEHAFECHLVEAPNEEGGYLLDHSKFTARLEQMITVHKDRHLDFVGWYTLLPADGPTPTILPIHNQILQGWNESAILLGFQPQEILCHSVGGKLPLTIYESNYEADESRTDHDGEDKKMDDGEPPLRLRFREVPYSVETDETEMISMNYIASGGGNAAAVASKDAQPSRSVESNGKGKRRLVESEEAADIIHEDESGVTLTREEEETLAALTAKANAVKMLRSRIQLLTTYLESIPASFTSKEAADDGSMDTDASAVTPSLTVLREIKALTGRLGLVIPSDDESFYHEMASEKNNVETINLLSTLMQSIGQVREVGKKFAIVDGYKNTQQRHGEHPGTPTFSLSGTNELLM</sequence>
<dbReference type="Gene3D" id="3.40.140.10">
    <property type="entry name" value="Cytidine Deaminase, domain 2"/>
    <property type="match status" value="1"/>
</dbReference>
<dbReference type="CDD" id="cd08063">
    <property type="entry name" value="MPN_CSN6"/>
    <property type="match status" value="1"/>
</dbReference>
<feature type="compositionally biased region" description="Polar residues" evidence="3">
    <location>
        <begin position="399"/>
        <end position="411"/>
    </location>
</feature>
<dbReference type="PROSITE" id="PS50249">
    <property type="entry name" value="MPN"/>
    <property type="match status" value="1"/>
</dbReference>
<evidence type="ECO:0000313" key="5">
    <source>
        <dbReference type="EMBL" id="TQV93150.1"/>
    </source>
</evidence>
<dbReference type="Pfam" id="PF01398">
    <property type="entry name" value="JAB"/>
    <property type="match status" value="1"/>
</dbReference>
<dbReference type="InterPro" id="IPR037518">
    <property type="entry name" value="MPN"/>
</dbReference>
<dbReference type="PANTHER" id="PTHR10540:SF8">
    <property type="entry name" value="COP9 SIGNALOSOME COMPLEX SUBUNIT 6"/>
    <property type="match status" value="1"/>
</dbReference>
<dbReference type="InterPro" id="IPR033859">
    <property type="entry name" value="MPN_CSN6"/>
</dbReference>
<evidence type="ECO:0000313" key="6">
    <source>
        <dbReference type="Proteomes" id="UP000315783"/>
    </source>
</evidence>
<feature type="domain" description="MPN" evidence="4">
    <location>
        <begin position="20"/>
        <end position="165"/>
    </location>
</feature>
<dbReference type="GO" id="GO:0008180">
    <property type="term" value="C:COP9 signalosome"/>
    <property type="evidence" value="ECO:0007669"/>
    <property type="project" value="UniProtKB-UniRule"/>
</dbReference>
<dbReference type="GO" id="GO:0005737">
    <property type="term" value="C:cytoplasm"/>
    <property type="evidence" value="ECO:0007669"/>
    <property type="project" value="UniProtKB-SubCell"/>
</dbReference>
<dbReference type="EMBL" id="SPUK01000013">
    <property type="protein sequence ID" value="TQV93150.1"/>
    <property type="molecule type" value="Genomic_DNA"/>
</dbReference>
<evidence type="ECO:0000259" key="4">
    <source>
        <dbReference type="PROSITE" id="PS50249"/>
    </source>
</evidence>
<comment type="function">
    <text evidence="2">Component of the COP9 signalosome complex (CSN), a complex involved in various cellular and developmental processes.</text>
</comment>
<comment type="caution">
    <text evidence="5">The sequence shown here is derived from an EMBL/GenBank/DDBJ whole genome shotgun (WGS) entry which is preliminary data.</text>
</comment>
<dbReference type="STRING" id="43265.A0A545UUL8"/>
<dbReference type="PANTHER" id="PTHR10540">
    <property type="entry name" value="EUKARYOTIC TRANSLATION INITIATION FACTOR 3 SUBUNIT F-RELATED"/>
    <property type="match status" value="1"/>
</dbReference>
<evidence type="ECO:0000256" key="1">
    <source>
        <dbReference type="ARBA" id="ARBA00010893"/>
    </source>
</evidence>
<feature type="compositionally biased region" description="Basic and acidic residues" evidence="3">
    <location>
        <begin position="166"/>
        <end position="184"/>
    </location>
</feature>
<keyword evidence="2" id="KW-0736">Signalosome</keyword>
<keyword evidence="6" id="KW-1185">Reference proteome</keyword>
<comment type="similarity">
    <text evidence="1 2">Belongs to the peptidase M67A family. CSN6 subfamily.</text>
</comment>
<dbReference type="OrthoDB" id="1378at2759"/>
<keyword evidence="2" id="KW-0963">Cytoplasm</keyword>
<gene>
    <name evidence="5" type="ORF">IF1G_08453</name>
</gene>
<keyword evidence="2" id="KW-0539">Nucleus</keyword>
<dbReference type="GO" id="GO:0000338">
    <property type="term" value="P:protein deneddylation"/>
    <property type="evidence" value="ECO:0007669"/>
    <property type="project" value="InterPro"/>
</dbReference>
<feature type="region of interest" description="Disordered" evidence="3">
    <location>
        <begin position="223"/>
        <end position="243"/>
    </location>
</feature>
<dbReference type="Proteomes" id="UP000315783">
    <property type="component" value="Unassembled WGS sequence"/>
</dbReference>
<dbReference type="AlphaFoldDB" id="A0A545UUL8"/>